<dbReference type="PROSITE" id="PS51257">
    <property type="entry name" value="PROKAR_LIPOPROTEIN"/>
    <property type="match status" value="1"/>
</dbReference>
<dbReference type="Gene3D" id="3.40.50.1820">
    <property type="entry name" value="alpha/beta hydrolase"/>
    <property type="match status" value="1"/>
</dbReference>
<dbReference type="Pfam" id="PF08386">
    <property type="entry name" value="Abhydrolase_4"/>
    <property type="match status" value="1"/>
</dbReference>
<dbReference type="PANTHER" id="PTHR43248">
    <property type="entry name" value="2-SUCCINYL-6-HYDROXY-2,4-CYCLOHEXADIENE-1-CARBOXYLATE SYNTHASE"/>
    <property type="match status" value="1"/>
</dbReference>
<evidence type="ECO:0000256" key="1">
    <source>
        <dbReference type="ARBA" id="ARBA00010088"/>
    </source>
</evidence>
<protein>
    <submittedName>
        <fullName evidence="5">Alpha/beta fold hydrolase</fullName>
    </submittedName>
</protein>
<proteinExistence type="inferred from homology"/>
<gene>
    <name evidence="5" type="ORF">JNB61_16240</name>
</gene>
<name>A0ABS7I106_9MICO</name>
<dbReference type="InterPro" id="IPR029058">
    <property type="entry name" value="AB_hydrolase_fold"/>
</dbReference>
<keyword evidence="3 5" id="KW-0378">Hydrolase</keyword>
<feature type="domain" description="Peptidase S33 tripeptidyl aminopeptidase-like C-terminal" evidence="4">
    <location>
        <begin position="426"/>
        <end position="518"/>
    </location>
</feature>
<dbReference type="Proteomes" id="UP000777440">
    <property type="component" value="Unassembled WGS sequence"/>
</dbReference>
<comment type="similarity">
    <text evidence="1">Belongs to the peptidase S33 family.</text>
</comment>
<evidence type="ECO:0000313" key="5">
    <source>
        <dbReference type="EMBL" id="MBW9111326.1"/>
    </source>
</evidence>
<evidence type="ECO:0000256" key="2">
    <source>
        <dbReference type="ARBA" id="ARBA00022729"/>
    </source>
</evidence>
<dbReference type="RefSeq" id="WP_220340320.1">
    <property type="nucleotide sequence ID" value="NZ_JAEUAX010000011.1"/>
</dbReference>
<sequence>MNPTRPRRFRRAAAVVAGLVAASVVLSGCLSAMIPDASPRPSSSKAADTEGVAENLLPYYEQTLEWSNCNESFDCTTVTAPLDWADPAKGDIELSVIRSRAEGTADPIGSLLTNPGGPGASGVALIRDSVAFAVSDPVRQQFDVIGFDPRGVGESTSVTCYDAADMDSYLYDIPENARGTEAWTDELLERHRAFGEACDANSDGILPYITTENAARDMDLLRAVLGDPELNYLGYSYGTFLGATYAKLFPEKVGRLVLDGAIDPSISGLDVGITQGVGFESALRAYMADCLTDDECPFRGTVDEAMADLGALLASVDRDPIPDADGRMLGADSLMTAIVAALYSQDSWSYLTMALDDVLQGNAEIAFQLADFYNNRQDGTYLDNQTEAFRAYNCMDYPVDATEQQQADATALLEAEAPTVAPYWQGPDPCEVWPYPATGVRERITADGAAPIVVVGTTNDPATPYEWSVSLAEQLSSGVLVTRVGEGHTGYNKGNSCVDSAIETYLLEGTPPQDGLRCE</sequence>
<evidence type="ECO:0000313" key="6">
    <source>
        <dbReference type="Proteomes" id="UP000777440"/>
    </source>
</evidence>
<reference evidence="5 6" key="1">
    <citation type="journal article" date="2021" name="MBio">
        <title>Poor Competitiveness of Bradyrhizobium in Pigeon Pea Root Colonization in Indian Soils.</title>
        <authorList>
            <person name="Chalasani D."/>
            <person name="Basu A."/>
            <person name="Pullabhotla S.V.S.R.N."/>
            <person name="Jorrin B."/>
            <person name="Neal A.L."/>
            <person name="Poole P.S."/>
            <person name="Podile A.R."/>
            <person name="Tkacz A."/>
        </authorList>
    </citation>
    <scope>NUCLEOTIDE SEQUENCE [LARGE SCALE GENOMIC DNA]</scope>
    <source>
        <strain evidence="5 6">HU12</strain>
    </source>
</reference>
<dbReference type="InterPro" id="IPR051601">
    <property type="entry name" value="Serine_prot/Carboxylest_S33"/>
</dbReference>
<dbReference type="PANTHER" id="PTHR43248:SF29">
    <property type="entry name" value="TRIPEPTIDYL AMINOPEPTIDASE"/>
    <property type="match status" value="1"/>
</dbReference>
<dbReference type="EMBL" id="JAEUAX010000011">
    <property type="protein sequence ID" value="MBW9111326.1"/>
    <property type="molecule type" value="Genomic_DNA"/>
</dbReference>
<dbReference type="SUPFAM" id="SSF53474">
    <property type="entry name" value="alpha/beta-Hydrolases"/>
    <property type="match status" value="1"/>
</dbReference>
<dbReference type="InterPro" id="IPR013595">
    <property type="entry name" value="Pept_S33_TAP-like_C"/>
</dbReference>
<dbReference type="GO" id="GO:0016787">
    <property type="term" value="F:hydrolase activity"/>
    <property type="evidence" value="ECO:0007669"/>
    <property type="project" value="UniProtKB-KW"/>
</dbReference>
<keyword evidence="2" id="KW-0732">Signal</keyword>
<comment type="caution">
    <text evidence="5">The sequence shown here is derived from an EMBL/GenBank/DDBJ whole genome shotgun (WGS) entry which is preliminary data.</text>
</comment>
<evidence type="ECO:0000256" key="3">
    <source>
        <dbReference type="ARBA" id="ARBA00022801"/>
    </source>
</evidence>
<accession>A0ABS7I106</accession>
<keyword evidence="6" id="KW-1185">Reference proteome</keyword>
<organism evidence="5 6">
    <name type="scientific">Microbacterium ureisolvens</name>
    <dbReference type="NCBI Taxonomy" id="2781186"/>
    <lineage>
        <taxon>Bacteria</taxon>
        <taxon>Bacillati</taxon>
        <taxon>Actinomycetota</taxon>
        <taxon>Actinomycetes</taxon>
        <taxon>Micrococcales</taxon>
        <taxon>Microbacteriaceae</taxon>
        <taxon>Microbacterium</taxon>
    </lineage>
</organism>
<evidence type="ECO:0000259" key="4">
    <source>
        <dbReference type="Pfam" id="PF08386"/>
    </source>
</evidence>